<gene>
    <name evidence="1" type="ORF">HaLaN_20048</name>
</gene>
<dbReference type="AlphaFoldDB" id="A0A699ZIK6"/>
<keyword evidence="2" id="KW-1185">Reference proteome</keyword>
<comment type="caution">
    <text evidence="1">The sequence shown here is derived from an EMBL/GenBank/DDBJ whole genome shotgun (WGS) entry which is preliminary data.</text>
</comment>
<accession>A0A699ZIK6</accession>
<dbReference type="EMBL" id="BLLF01002068">
    <property type="protein sequence ID" value="GFH22567.1"/>
    <property type="molecule type" value="Genomic_DNA"/>
</dbReference>
<proteinExistence type="predicted"/>
<dbReference type="Proteomes" id="UP000485058">
    <property type="component" value="Unassembled WGS sequence"/>
</dbReference>
<evidence type="ECO:0000313" key="2">
    <source>
        <dbReference type="Proteomes" id="UP000485058"/>
    </source>
</evidence>
<evidence type="ECO:0000313" key="1">
    <source>
        <dbReference type="EMBL" id="GFH22567.1"/>
    </source>
</evidence>
<dbReference type="Pfam" id="PF11360">
    <property type="entry name" value="DUF3110"/>
    <property type="match status" value="1"/>
</dbReference>
<protein>
    <submittedName>
        <fullName evidence="1">Uncharacterized protein</fullName>
    </submittedName>
</protein>
<organism evidence="1 2">
    <name type="scientific">Haematococcus lacustris</name>
    <name type="common">Green alga</name>
    <name type="synonym">Haematococcus pluvialis</name>
    <dbReference type="NCBI Taxonomy" id="44745"/>
    <lineage>
        <taxon>Eukaryota</taxon>
        <taxon>Viridiplantae</taxon>
        <taxon>Chlorophyta</taxon>
        <taxon>core chlorophytes</taxon>
        <taxon>Chlorophyceae</taxon>
        <taxon>CS clade</taxon>
        <taxon>Chlamydomonadales</taxon>
        <taxon>Haematococcaceae</taxon>
        <taxon>Haematococcus</taxon>
    </lineage>
</organism>
<reference evidence="1 2" key="1">
    <citation type="submission" date="2020-02" db="EMBL/GenBank/DDBJ databases">
        <title>Draft genome sequence of Haematococcus lacustris strain NIES-144.</title>
        <authorList>
            <person name="Morimoto D."/>
            <person name="Nakagawa S."/>
            <person name="Yoshida T."/>
            <person name="Sawayama S."/>
        </authorList>
    </citation>
    <scope>NUCLEOTIDE SEQUENCE [LARGE SCALE GENOMIC DNA]</scope>
    <source>
        <strain evidence="1 2">NIES-144</strain>
    </source>
</reference>
<dbReference type="InterPro" id="IPR021503">
    <property type="entry name" value="DUF3110"/>
</dbReference>
<feature type="non-terminal residue" evidence="1">
    <location>
        <position position="1"/>
    </location>
</feature>
<name>A0A699ZIK6_HAELA</name>
<sequence length="131" mass="14189">MLTAGSVAGRPSPSRLFGALQCSADREEFSCNRNSDLGPLFFRDDIVGSQGADILYAPRGHSWTLTDQPGIDLMQAGSEATTNLEQVYVILFGVGERESEGIYSLRAFGEEGLPQETIIVFESQEDASRPA</sequence>